<evidence type="ECO:0000313" key="3">
    <source>
        <dbReference type="Proteomes" id="UP001187682"/>
    </source>
</evidence>
<accession>A0AAE8N6B8</accession>
<protein>
    <submittedName>
        <fullName evidence="2">Uncharacterized protein</fullName>
    </submittedName>
</protein>
<evidence type="ECO:0000313" key="2">
    <source>
        <dbReference type="EMBL" id="SPO05682.1"/>
    </source>
</evidence>
<proteinExistence type="predicted"/>
<name>A0AAE8N6B8_9PEZI</name>
<dbReference type="Proteomes" id="UP001187682">
    <property type="component" value="Unassembled WGS sequence"/>
</dbReference>
<gene>
    <name evidence="2" type="ORF">DNG_08369</name>
</gene>
<dbReference type="AlphaFoldDB" id="A0AAE8N6B8"/>
<dbReference type="EMBL" id="ONZQ02000013">
    <property type="protein sequence ID" value="SPO05682.1"/>
    <property type="molecule type" value="Genomic_DNA"/>
</dbReference>
<comment type="caution">
    <text evidence="2">The sequence shown here is derived from an EMBL/GenBank/DDBJ whole genome shotgun (WGS) entry which is preliminary data.</text>
</comment>
<organism evidence="2 3">
    <name type="scientific">Cephalotrichum gorgonifer</name>
    <dbReference type="NCBI Taxonomy" id="2041049"/>
    <lineage>
        <taxon>Eukaryota</taxon>
        <taxon>Fungi</taxon>
        <taxon>Dikarya</taxon>
        <taxon>Ascomycota</taxon>
        <taxon>Pezizomycotina</taxon>
        <taxon>Sordariomycetes</taxon>
        <taxon>Hypocreomycetidae</taxon>
        <taxon>Microascales</taxon>
        <taxon>Microascaceae</taxon>
        <taxon>Cephalotrichum</taxon>
    </lineage>
</organism>
<sequence length="34" mass="3751">MGRNDRGSRGSSHPEEDPLQQHSAKAWGFPKSVT</sequence>
<feature type="region of interest" description="Disordered" evidence="1">
    <location>
        <begin position="1"/>
        <end position="34"/>
    </location>
</feature>
<keyword evidence="3" id="KW-1185">Reference proteome</keyword>
<reference evidence="2" key="1">
    <citation type="submission" date="2018-03" db="EMBL/GenBank/DDBJ databases">
        <authorList>
            <person name="Guldener U."/>
        </authorList>
    </citation>
    <scope>NUCLEOTIDE SEQUENCE</scope>
</reference>
<feature type="compositionally biased region" description="Basic and acidic residues" evidence="1">
    <location>
        <begin position="1"/>
        <end position="16"/>
    </location>
</feature>
<evidence type="ECO:0000256" key="1">
    <source>
        <dbReference type="SAM" id="MobiDB-lite"/>
    </source>
</evidence>